<dbReference type="GO" id="GO:0006878">
    <property type="term" value="P:intracellular copper ion homeostasis"/>
    <property type="evidence" value="ECO:0007669"/>
    <property type="project" value="InterPro"/>
</dbReference>
<reference evidence="3 4" key="1">
    <citation type="journal article" date="2018" name="Nat. Biotechnol.">
        <title>A standardized bacterial taxonomy based on genome phylogeny substantially revises the tree of life.</title>
        <authorList>
            <person name="Parks D.H."/>
            <person name="Chuvochina M."/>
            <person name="Waite D.W."/>
            <person name="Rinke C."/>
            <person name="Skarshewski A."/>
            <person name="Chaumeil P.A."/>
            <person name="Hugenholtz P."/>
        </authorList>
    </citation>
    <scope>NUCLEOTIDE SEQUENCE [LARGE SCALE GENOMIC DNA]</scope>
    <source>
        <strain evidence="3">UBA9015</strain>
    </source>
</reference>
<protein>
    <submittedName>
        <fullName evidence="3">Copper resistance protein CopB</fullName>
    </submittedName>
</protein>
<name>A0A3D0W996_9SPHN</name>
<dbReference type="Gene3D" id="2.40.128.130">
    <property type="entry name" value="Autotransporter beta-domain"/>
    <property type="match status" value="1"/>
</dbReference>
<keyword evidence="2" id="KW-0732">Signal</keyword>
<evidence type="ECO:0000313" key="3">
    <source>
        <dbReference type="EMBL" id="HCB75182.1"/>
    </source>
</evidence>
<dbReference type="Pfam" id="PF05275">
    <property type="entry name" value="CopB"/>
    <property type="match status" value="1"/>
</dbReference>
<evidence type="ECO:0000256" key="1">
    <source>
        <dbReference type="SAM" id="MobiDB-lite"/>
    </source>
</evidence>
<evidence type="ECO:0000256" key="2">
    <source>
        <dbReference type="SAM" id="SignalP"/>
    </source>
</evidence>
<dbReference type="EMBL" id="DOYJ01000100">
    <property type="protein sequence ID" value="HCB75182.1"/>
    <property type="molecule type" value="Genomic_DNA"/>
</dbReference>
<feature type="compositionally biased region" description="Basic residues" evidence="1">
    <location>
        <begin position="44"/>
        <end position="60"/>
    </location>
</feature>
<accession>A0A3D0W996</accession>
<comment type="caution">
    <text evidence="3">The sequence shown here is derived from an EMBL/GenBank/DDBJ whole genome shotgun (WGS) entry which is preliminary data.</text>
</comment>
<dbReference type="SUPFAM" id="SSF103515">
    <property type="entry name" value="Autotransporter"/>
    <property type="match status" value="1"/>
</dbReference>
<evidence type="ECO:0000313" key="4">
    <source>
        <dbReference type="Proteomes" id="UP000262699"/>
    </source>
</evidence>
<organism evidence="3 4">
    <name type="scientific">Sphingomonas bacterium</name>
    <dbReference type="NCBI Taxonomy" id="1895847"/>
    <lineage>
        <taxon>Bacteria</taxon>
        <taxon>Pseudomonadati</taxon>
        <taxon>Pseudomonadota</taxon>
        <taxon>Alphaproteobacteria</taxon>
        <taxon>Sphingomonadales</taxon>
        <taxon>Sphingomonadaceae</taxon>
        <taxon>Sphingomonas</taxon>
    </lineage>
</organism>
<dbReference type="Proteomes" id="UP000262699">
    <property type="component" value="Unassembled WGS sequence"/>
</dbReference>
<sequence length="397" mass="41963">MSALILAAALAAAPQHSMPGMAMPMACTLEHAAMGHCKMPAAKPKPKPKPRSPAKPKAASKRAAVPTRKPAAKSVAPAASAASSCTAEHAAMGHCTMPAPAPVAATPVCTPEHAAMGHCAMPATAAPNGGDPACPSEHAAMGHCTPAARNEVGNAPAPAAFPDLAASTFYGEEAMTTASKALRREHGGMAFNQVMLNLAEVAVRSGRDGYRWDGDAWFGGDVDRLVLKSEGEGRFGDRLDEAEVQALYSRAVGPYENVQLGVRQDLGAGARRTYASAGFEALAPYWFDVEATAFLSDKGELFGRAEAYVDQRLTNWWVLQPRVEVELSAQDVPALRLGSGVTRAEAGLRLRYEWKREVAPYVGVSWERRFGDTARFARADGEGTGGFAFVAGLRAWF</sequence>
<gene>
    <name evidence="3" type="ORF">DEP91_03280</name>
</gene>
<proteinExistence type="predicted"/>
<dbReference type="AlphaFoldDB" id="A0A3D0W996"/>
<feature type="region of interest" description="Disordered" evidence="1">
    <location>
        <begin position="38"/>
        <end position="77"/>
    </location>
</feature>
<dbReference type="GO" id="GO:0009279">
    <property type="term" value="C:cell outer membrane"/>
    <property type="evidence" value="ECO:0007669"/>
    <property type="project" value="InterPro"/>
</dbReference>
<feature type="chain" id="PRO_5017679029" evidence="2">
    <location>
        <begin position="23"/>
        <end position="397"/>
    </location>
</feature>
<dbReference type="InterPro" id="IPR036709">
    <property type="entry name" value="Autotransporte_beta_dom_sf"/>
</dbReference>
<feature type="signal peptide" evidence="2">
    <location>
        <begin position="1"/>
        <end position="22"/>
    </location>
</feature>
<dbReference type="InterPro" id="IPR007939">
    <property type="entry name" value="Cu-R_B_prcur"/>
</dbReference>
<dbReference type="GO" id="GO:0005507">
    <property type="term" value="F:copper ion binding"/>
    <property type="evidence" value="ECO:0007669"/>
    <property type="project" value="InterPro"/>
</dbReference>